<evidence type="ECO:0000313" key="3">
    <source>
        <dbReference type="EMBL" id="TWD79658.1"/>
    </source>
</evidence>
<feature type="transmembrane region" description="Helical" evidence="2">
    <location>
        <begin position="40"/>
        <end position="61"/>
    </location>
</feature>
<keyword evidence="2" id="KW-0812">Transmembrane</keyword>
<keyword evidence="2" id="KW-1133">Transmembrane helix</keyword>
<name>A0A561BLE6_9ACTN</name>
<evidence type="ECO:0000313" key="4">
    <source>
        <dbReference type="Proteomes" id="UP000318380"/>
    </source>
</evidence>
<feature type="region of interest" description="Disordered" evidence="1">
    <location>
        <begin position="417"/>
        <end position="438"/>
    </location>
</feature>
<dbReference type="AlphaFoldDB" id="A0A561BLE6"/>
<protein>
    <submittedName>
        <fullName evidence="3">Uncharacterized protein</fullName>
    </submittedName>
</protein>
<accession>A0A561BLE6</accession>
<reference evidence="3 4" key="1">
    <citation type="submission" date="2019-06" db="EMBL/GenBank/DDBJ databases">
        <title>Sequencing the genomes of 1000 actinobacteria strains.</title>
        <authorList>
            <person name="Klenk H.-P."/>
        </authorList>
    </citation>
    <scope>NUCLEOTIDE SEQUENCE [LARGE SCALE GENOMIC DNA]</scope>
    <source>
        <strain evidence="3 4">DSM 24683</strain>
    </source>
</reference>
<comment type="caution">
    <text evidence="3">The sequence shown here is derived from an EMBL/GenBank/DDBJ whole genome shotgun (WGS) entry which is preliminary data.</text>
</comment>
<dbReference type="EMBL" id="VIVK01000001">
    <property type="protein sequence ID" value="TWD79658.1"/>
    <property type="molecule type" value="Genomic_DNA"/>
</dbReference>
<evidence type="ECO:0000256" key="2">
    <source>
        <dbReference type="SAM" id="Phobius"/>
    </source>
</evidence>
<dbReference type="RefSeq" id="WP_170284567.1">
    <property type="nucleotide sequence ID" value="NZ_VIVK01000001.1"/>
</dbReference>
<sequence length="467" mass="49799">MNLTDLREELHTRATSTEERPIDLLPAVRRKIRRTKQRRVAALAAGTVAAVALALSLIPGLTTTTEPAPAETPPADLTKDGITLRRTESSDRLEKGWIGDLGQNQLDVAWTPTQPKAAFYVICRSAASSPRSYWVRVNAHKVAEGTCQGAGDWIRTGSYAMADDPLWLDTPVGEQAQVTAQLVDGAGQPLRDATAQLALGIYQVDGRDPAPLPTGPADHIRDGFRFRDRIAGDRLATAVIGDRGQSQVTTSFTATGKPISLRGFCTGNDFGFDPRYDLRISVDGVERISGCSATTTDAGGSGGATLPDVATAGRVVEVTAKLTDRTGRDISVPQARIGVGVYEKGAQRTVDEAAVDEVVEYEGRTYRLQQLRTAPAATARKVTIETPADTEYLLLSGSSALGTDKTVSANVVSEDVETTHTTQGGPDSFGLTNDKRPAAPESTTVRLELVLGKPTRGHLVLAVYLPE</sequence>
<evidence type="ECO:0000256" key="1">
    <source>
        <dbReference type="SAM" id="MobiDB-lite"/>
    </source>
</evidence>
<gene>
    <name evidence="3" type="ORF">FB561_0722</name>
</gene>
<keyword evidence="4" id="KW-1185">Reference proteome</keyword>
<proteinExistence type="predicted"/>
<organism evidence="3 4">
    <name type="scientific">Kribbella amoyensis</name>
    <dbReference type="NCBI Taxonomy" id="996641"/>
    <lineage>
        <taxon>Bacteria</taxon>
        <taxon>Bacillati</taxon>
        <taxon>Actinomycetota</taxon>
        <taxon>Actinomycetes</taxon>
        <taxon>Propionibacteriales</taxon>
        <taxon>Kribbellaceae</taxon>
        <taxon>Kribbella</taxon>
    </lineage>
</organism>
<dbReference type="Proteomes" id="UP000318380">
    <property type="component" value="Unassembled WGS sequence"/>
</dbReference>
<keyword evidence="2" id="KW-0472">Membrane</keyword>